<comment type="caution">
    <text evidence="2">The sequence shown here is derived from an EMBL/GenBank/DDBJ whole genome shotgun (WGS) entry which is preliminary data.</text>
</comment>
<sequence>MPKRKSYGETGEKRVSRSQFKLADPSQESSSATAKPKQEVVSGTTAAYPASSFKNLSEAEKTPNHYSSLRLTETFQEAKSISIPKPCKAVK</sequence>
<protein>
    <submittedName>
        <fullName evidence="2">Uncharacterized protein</fullName>
    </submittedName>
</protein>
<gene>
    <name evidence="2" type="ORF">DCAF_LOCUS13071</name>
</gene>
<name>A0AAV1RNQ0_9ROSI</name>
<organism evidence="2 3">
    <name type="scientific">Dovyalis caffra</name>
    <dbReference type="NCBI Taxonomy" id="77055"/>
    <lineage>
        <taxon>Eukaryota</taxon>
        <taxon>Viridiplantae</taxon>
        <taxon>Streptophyta</taxon>
        <taxon>Embryophyta</taxon>
        <taxon>Tracheophyta</taxon>
        <taxon>Spermatophyta</taxon>
        <taxon>Magnoliopsida</taxon>
        <taxon>eudicotyledons</taxon>
        <taxon>Gunneridae</taxon>
        <taxon>Pentapetalae</taxon>
        <taxon>rosids</taxon>
        <taxon>fabids</taxon>
        <taxon>Malpighiales</taxon>
        <taxon>Salicaceae</taxon>
        <taxon>Flacourtieae</taxon>
        <taxon>Dovyalis</taxon>
    </lineage>
</organism>
<evidence type="ECO:0000313" key="2">
    <source>
        <dbReference type="EMBL" id="CAK7338030.1"/>
    </source>
</evidence>
<dbReference type="EMBL" id="CAWUPB010001108">
    <property type="protein sequence ID" value="CAK7338030.1"/>
    <property type="molecule type" value="Genomic_DNA"/>
</dbReference>
<evidence type="ECO:0000256" key="1">
    <source>
        <dbReference type="SAM" id="MobiDB-lite"/>
    </source>
</evidence>
<feature type="region of interest" description="Disordered" evidence="1">
    <location>
        <begin position="1"/>
        <end position="45"/>
    </location>
</feature>
<reference evidence="2 3" key="1">
    <citation type="submission" date="2024-01" db="EMBL/GenBank/DDBJ databases">
        <authorList>
            <person name="Waweru B."/>
        </authorList>
    </citation>
    <scope>NUCLEOTIDE SEQUENCE [LARGE SCALE GENOMIC DNA]</scope>
</reference>
<keyword evidence="3" id="KW-1185">Reference proteome</keyword>
<feature type="compositionally biased region" description="Basic and acidic residues" evidence="1">
    <location>
        <begin position="1"/>
        <end position="15"/>
    </location>
</feature>
<accession>A0AAV1RNQ0</accession>
<evidence type="ECO:0000313" key="3">
    <source>
        <dbReference type="Proteomes" id="UP001314170"/>
    </source>
</evidence>
<dbReference type="Proteomes" id="UP001314170">
    <property type="component" value="Unassembled WGS sequence"/>
</dbReference>
<dbReference type="AlphaFoldDB" id="A0AAV1RNQ0"/>
<proteinExistence type="predicted"/>